<organism evidence="5 6">
    <name type="scientific">Flaviflexus equikiangi</name>
    <dbReference type="NCBI Taxonomy" id="2758573"/>
    <lineage>
        <taxon>Bacteria</taxon>
        <taxon>Bacillati</taxon>
        <taxon>Actinomycetota</taxon>
        <taxon>Actinomycetes</taxon>
        <taxon>Actinomycetales</taxon>
        <taxon>Actinomycetaceae</taxon>
        <taxon>Flaviflexus</taxon>
    </lineage>
</organism>
<dbReference type="GO" id="GO:0003855">
    <property type="term" value="F:3-dehydroquinate dehydratase activity"/>
    <property type="evidence" value="ECO:0007669"/>
    <property type="project" value="UniProtKB-EC"/>
</dbReference>
<keyword evidence="4" id="KW-0028">Amino-acid biosynthesis</keyword>
<comment type="similarity">
    <text evidence="4">Belongs to the type-I 3-dehydroquinase family.</text>
</comment>
<keyword evidence="2 4" id="KW-0456">Lyase</keyword>
<evidence type="ECO:0000256" key="4">
    <source>
        <dbReference type="HAMAP-Rule" id="MF_00214"/>
    </source>
</evidence>
<feature type="active site" description="Schiff-base intermediate with substrate" evidence="4">
    <location>
        <position position="155"/>
    </location>
</feature>
<feature type="binding site" evidence="4">
    <location>
        <position position="216"/>
    </location>
    <ligand>
        <name>3-dehydroquinate</name>
        <dbReference type="ChEBI" id="CHEBI:32364"/>
    </ligand>
</feature>
<dbReference type="InterPro" id="IPR013785">
    <property type="entry name" value="Aldolase_TIM"/>
</dbReference>
<evidence type="ECO:0000256" key="1">
    <source>
        <dbReference type="ARBA" id="ARBA00001864"/>
    </source>
</evidence>
<accession>A0ABS2TCL1</accession>
<dbReference type="PANTHER" id="PTHR43699:SF1">
    <property type="entry name" value="3-DEHYDROQUINATE DEHYDRATASE"/>
    <property type="match status" value="1"/>
</dbReference>
<dbReference type="HAMAP" id="MF_00214">
    <property type="entry name" value="AroD"/>
    <property type="match status" value="1"/>
</dbReference>
<proteinExistence type="inferred from homology"/>
<sequence length="235" mass="25045">MNPHIPRVLTDGTALIVPLFGSPQSLPEKIAQARESGADIVEWRADLSEDWESCAAVLADADVPVIATLRTDREGGAFAGRGEDYLTAVTMLLAAKPDLIDVEINRSAAYRAIALARSSGVPVIASHHNFDMTPRNDDILEILQAMVEADADILKIAFQPLTPDDTWRHMELSRSLTGRFGRPIISISMGDDAAWTRLAAKACGSAATFASLGEGSAPGQIDASLVRGVLDALGR</sequence>
<name>A0ABS2TCL1_9ACTO</name>
<dbReference type="EMBL" id="JAFFJS010000001">
    <property type="protein sequence ID" value="MBM9432383.1"/>
    <property type="molecule type" value="Genomic_DNA"/>
</dbReference>
<comment type="catalytic activity">
    <reaction evidence="1 4">
        <text>3-dehydroquinate = 3-dehydroshikimate + H2O</text>
        <dbReference type="Rhea" id="RHEA:21096"/>
        <dbReference type="ChEBI" id="CHEBI:15377"/>
        <dbReference type="ChEBI" id="CHEBI:16630"/>
        <dbReference type="ChEBI" id="CHEBI:32364"/>
        <dbReference type="EC" id="4.2.1.10"/>
    </reaction>
</comment>
<evidence type="ECO:0000256" key="2">
    <source>
        <dbReference type="ARBA" id="ARBA00023239"/>
    </source>
</evidence>
<feature type="binding site" evidence="4">
    <location>
        <position position="70"/>
    </location>
    <ligand>
        <name>3-dehydroquinate</name>
        <dbReference type="ChEBI" id="CHEBI:32364"/>
    </ligand>
</feature>
<keyword evidence="3 4" id="KW-0704">Schiff base</keyword>
<dbReference type="InterPro" id="IPR050146">
    <property type="entry name" value="Type-I_3-dehydroquinase"/>
</dbReference>
<dbReference type="PROSITE" id="PS01028">
    <property type="entry name" value="DEHYDROQUINASE_I"/>
    <property type="match status" value="1"/>
</dbReference>
<gene>
    <name evidence="4 5" type="primary">aroD</name>
    <name evidence="5" type="ORF">JVW63_01475</name>
</gene>
<reference evidence="6" key="1">
    <citation type="submission" date="2021-02" db="EMBL/GenBank/DDBJ databases">
        <title>Leucobacter sp. CX169.</title>
        <authorList>
            <person name="Cheng Y."/>
        </authorList>
    </citation>
    <scope>NUCLEOTIDE SEQUENCE [LARGE SCALE GENOMIC DNA]</scope>
    <source>
        <strain evidence="6">JY899</strain>
    </source>
</reference>
<comment type="caution">
    <text evidence="5">The sequence shown here is derived from an EMBL/GenBank/DDBJ whole genome shotgun (WGS) entry which is preliminary data.</text>
</comment>
<dbReference type="CDD" id="cd00502">
    <property type="entry name" value="DHQase_I"/>
    <property type="match status" value="1"/>
</dbReference>
<comment type="subunit">
    <text evidence="4">Homodimer.</text>
</comment>
<dbReference type="EC" id="4.2.1.10" evidence="4"/>
<dbReference type="InterPro" id="IPR001381">
    <property type="entry name" value="DHquinase_I"/>
</dbReference>
<feature type="binding site" evidence="4">
    <location>
        <position position="220"/>
    </location>
    <ligand>
        <name>3-dehydroquinate</name>
        <dbReference type="ChEBI" id="CHEBI:32364"/>
    </ligand>
</feature>
<keyword evidence="4" id="KW-0057">Aromatic amino acid biosynthesis</keyword>
<dbReference type="RefSeq" id="WP_182172283.1">
    <property type="nucleotide sequence ID" value="NZ_CP059676.1"/>
</dbReference>
<protein>
    <recommendedName>
        <fullName evidence="4">3-dehydroquinate dehydratase</fullName>
        <shortName evidence="4">3-dehydroquinase</shortName>
        <ecNumber evidence="4">4.2.1.10</ecNumber>
    </recommendedName>
    <alternativeName>
        <fullName evidence="4">Type I DHQase</fullName>
    </alternativeName>
    <alternativeName>
        <fullName evidence="4">Type I dehydroquinase</fullName>
        <shortName evidence="4">DHQ1</shortName>
    </alternativeName>
</protein>
<comment type="function">
    <text evidence="4">Involved in the third step of the chorismate pathway, which leads to the biosynthesis of aromatic amino acids. Catalyzes the cis-dehydration of 3-dehydroquinate (DHQ) and introduces the first double bond of the aromatic ring to yield 3-dehydroshikimate.</text>
</comment>
<dbReference type="NCBIfam" id="TIGR01093">
    <property type="entry name" value="aroD"/>
    <property type="match status" value="1"/>
</dbReference>
<keyword evidence="6" id="KW-1185">Reference proteome</keyword>
<evidence type="ECO:0000256" key="3">
    <source>
        <dbReference type="ARBA" id="ARBA00023270"/>
    </source>
</evidence>
<evidence type="ECO:0000313" key="5">
    <source>
        <dbReference type="EMBL" id="MBM9432383.1"/>
    </source>
</evidence>
<feature type="binding site" evidence="4">
    <location>
        <begin position="42"/>
        <end position="44"/>
    </location>
    <ligand>
        <name>3-dehydroquinate</name>
        <dbReference type="ChEBI" id="CHEBI:32364"/>
    </ligand>
</feature>
<dbReference type="InterPro" id="IPR018508">
    <property type="entry name" value="3-dehydroquinate_DH_AS"/>
</dbReference>
<comment type="pathway">
    <text evidence="4">Metabolic intermediate biosynthesis; chorismate biosynthesis; chorismate from D-erythrose 4-phosphate and phosphoenolpyruvate: step 3/7.</text>
</comment>
<feature type="binding site" evidence="4">
    <location>
        <position position="197"/>
    </location>
    <ligand>
        <name>3-dehydroquinate</name>
        <dbReference type="ChEBI" id="CHEBI:32364"/>
    </ligand>
</feature>
<comment type="caution">
    <text evidence="4">Lacks conserved residue(s) required for the propagation of feature annotation.</text>
</comment>
<dbReference type="Pfam" id="PF01487">
    <property type="entry name" value="DHquinase_I"/>
    <property type="match status" value="1"/>
</dbReference>
<dbReference type="Gene3D" id="3.20.20.70">
    <property type="entry name" value="Aldolase class I"/>
    <property type="match status" value="1"/>
</dbReference>
<evidence type="ECO:0000313" key="6">
    <source>
        <dbReference type="Proteomes" id="UP000705983"/>
    </source>
</evidence>
<dbReference type="PANTHER" id="PTHR43699">
    <property type="entry name" value="3-DEHYDROQUINATE DEHYDRATASE"/>
    <property type="match status" value="1"/>
</dbReference>
<dbReference type="SUPFAM" id="SSF51569">
    <property type="entry name" value="Aldolase"/>
    <property type="match status" value="1"/>
</dbReference>
<dbReference type="Proteomes" id="UP000705983">
    <property type="component" value="Unassembled WGS sequence"/>
</dbReference>
<feature type="active site" description="Proton donor/acceptor" evidence="4">
    <location>
        <position position="128"/>
    </location>
</feature>